<evidence type="ECO:0000313" key="3">
    <source>
        <dbReference type="Proteomes" id="UP000724672"/>
    </source>
</evidence>
<dbReference type="Proteomes" id="UP000724672">
    <property type="component" value="Unassembled WGS sequence"/>
</dbReference>
<dbReference type="SUPFAM" id="SSF51905">
    <property type="entry name" value="FAD/NAD(P)-binding domain"/>
    <property type="match status" value="1"/>
</dbReference>
<accession>A0A942Z9P0</accession>
<dbReference type="EMBL" id="WSFT01000051">
    <property type="protein sequence ID" value="MBS4539528.1"/>
    <property type="molecule type" value="Genomic_DNA"/>
</dbReference>
<dbReference type="AlphaFoldDB" id="A0A942Z9P0"/>
<comment type="caution">
    <text evidence="2">The sequence shown here is derived from an EMBL/GenBank/DDBJ whole genome shotgun (WGS) entry which is preliminary data.</text>
</comment>
<dbReference type="Gene3D" id="3.30.9.10">
    <property type="entry name" value="D-Amino Acid Oxidase, subunit A, domain 2"/>
    <property type="match status" value="1"/>
</dbReference>
<proteinExistence type="predicted"/>
<gene>
    <name evidence="2" type="ORF">GOQ27_13715</name>
</gene>
<evidence type="ECO:0000259" key="1">
    <source>
        <dbReference type="Pfam" id="PF01266"/>
    </source>
</evidence>
<organism evidence="2 3">
    <name type="scientific">Anaeromonas frigoriresistens</name>
    <dbReference type="NCBI Taxonomy" id="2683708"/>
    <lineage>
        <taxon>Bacteria</taxon>
        <taxon>Bacillati</taxon>
        <taxon>Bacillota</taxon>
        <taxon>Tissierellia</taxon>
        <taxon>Tissierellales</taxon>
        <taxon>Thermohalobacteraceae</taxon>
        <taxon>Anaeromonas</taxon>
    </lineage>
</organism>
<dbReference type="Pfam" id="PF01266">
    <property type="entry name" value="DAO"/>
    <property type="match status" value="1"/>
</dbReference>
<dbReference type="PANTHER" id="PTHR13847:SF201">
    <property type="entry name" value="PUTATIBE OXIDOREDUCTASE"/>
    <property type="match status" value="1"/>
</dbReference>
<reference evidence="2" key="1">
    <citation type="submission" date="2019-12" db="EMBL/GenBank/DDBJ databases">
        <title>Clostridiaceae gen. nov. sp. nov., isolated from sediment in Xinjiang, China.</title>
        <authorList>
            <person name="Zhang R."/>
        </authorList>
    </citation>
    <scope>NUCLEOTIDE SEQUENCE</scope>
    <source>
        <strain evidence="2">D2Q-11</strain>
    </source>
</reference>
<dbReference type="InterPro" id="IPR006076">
    <property type="entry name" value="FAD-dep_OxRdtase"/>
</dbReference>
<keyword evidence="3" id="KW-1185">Reference proteome</keyword>
<dbReference type="InterPro" id="IPR036188">
    <property type="entry name" value="FAD/NAD-bd_sf"/>
</dbReference>
<evidence type="ECO:0000313" key="2">
    <source>
        <dbReference type="EMBL" id="MBS4539528.1"/>
    </source>
</evidence>
<sequence>MKLISGDILWSSINEVPKQYPSLVRDIECDVLIIGGGVTGALASYYLSENTFDVVVVEKNIVGYGSTRASTSILQYEVDTDLYGLSHMIGEKKAVAAFKLCEQGVYDIENIISNLGDNCDFRLNECLYYTQNSSKVSYMKKEYELRKKHGFSVEFLENKNEVQGITVPIHAGIYSYKGSAEIDPYRFTHSLISKAIERGVKVYENTEVKKIKPNFDNVVVETINNFKIKAKKVIIASGYESIEYFNKKLANMFRTFTIVTKPINKLQEMQSITMRDDKDAYTYIRTTGDNRIIIGGDDEKIGKETSNMANLSNDDKASEVKYNILYEKLKKFYPQFSNMEIDYKFSGIFAVTKDGLPHIGEKKDMPNCYFIMSYGSNGILYSTIGAKLLTDLFSGNKRKELEIFRYDR</sequence>
<name>A0A942Z9P0_9FIRM</name>
<dbReference type="PANTHER" id="PTHR13847">
    <property type="entry name" value="SARCOSINE DEHYDROGENASE-RELATED"/>
    <property type="match status" value="1"/>
</dbReference>
<dbReference type="Gene3D" id="3.50.50.60">
    <property type="entry name" value="FAD/NAD(P)-binding domain"/>
    <property type="match status" value="1"/>
</dbReference>
<feature type="domain" description="FAD dependent oxidoreductase" evidence="1">
    <location>
        <begin position="30"/>
        <end position="392"/>
    </location>
</feature>
<dbReference type="GO" id="GO:0005737">
    <property type="term" value="C:cytoplasm"/>
    <property type="evidence" value="ECO:0007669"/>
    <property type="project" value="TreeGrafter"/>
</dbReference>
<protein>
    <submittedName>
        <fullName evidence="2">FAD-binding oxidoreductase</fullName>
    </submittedName>
</protein>
<dbReference type="RefSeq" id="WP_203367449.1">
    <property type="nucleotide sequence ID" value="NZ_WSFT01000051.1"/>
</dbReference>